<feature type="domain" description="FATC" evidence="13">
    <location>
        <begin position="3625"/>
        <end position="3657"/>
    </location>
</feature>
<keyword evidence="5" id="KW-0547">Nucleotide-binding</keyword>
<feature type="compositionally biased region" description="Basic and acidic residues" evidence="11">
    <location>
        <begin position="3561"/>
        <end position="3575"/>
    </location>
</feature>
<dbReference type="InterPro" id="IPR003152">
    <property type="entry name" value="FATC_dom"/>
</dbReference>
<dbReference type="CDD" id="cd05170">
    <property type="entry name" value="PIKKc_SMG1"/>
    <property type="match status" value="1"/>
</dbReference>
<keyword evidence="8" id="KW-0866">Nonsense-mediated mRNA decay</keyword>
<dbReference type="PROSITE" id="PS00916">
    <property type="entry name" value="PI3_4_KINASE_2"/>
    <property type="match status" value="1"/>
</dbReference>
<evidence type="ECO:0000256" key="9">
    <source>
        <dbReference type="ARBA" id="ARBA00047899"/>
    </source>
</evidence>
<dbReference type="GO" id="GO:0000184">
    <property type="term" value="P:nuclear-transcribed mRNA catabolic process, nonsense-mediated decay"/>
    <property type="evidence" value="ECO:0007669"/>
    <property type="project" value="UniProtKB-KW"/>
</dbReference>
<evidence type="ECO:0000256" key="10">
    <source>
        <dbReference type="ARBA" id="ARBA00048679"/>
    </source>
</evidence>
<dbReference type="GO" id="GO:0004674">
    <property type="term" value="F:protein serine/threonine kinase activity"/>
    <property type="evidence" value="ECO:0007669"/>
    <property type="project" value="UniProtKB-KW"/>
</dbReference>
<evidence type="ECO:0000259" key="13">
    <source>
        <dbReference type="PROSITE" id="PS51190"/>
    </source>
</evidence>
<feature type="domain" description="PI3K/PI4K catalytic" evidence="12">
    <location>
        <begin position="1984"/>
        <end position="2328"/>
    </location>
</feature>
<keyword evidence="3" id="KW-0723">Serine/threonine-protein kinase</keyword>
<reference evidence="14" key="1">
    <citation type="submission" date="2022-08" db="EMBL/GenBank/DDBJ databases">
        <authorList>
            <person name="Marques A."/>
        </authorList>
    </citation>
    <scope>NUCLEOTIDE SEQUENCE</scope>
    <source>
        <strain evidence="14">RhyPub2mFocal</strain>
        <tissue evidence="14">Leaves</tissue>
    </source>
</reference>
<dbReference type="InterPro" id="IPR039414">
    <property type="entry name" value="SMG1_PIKKc"/>
</dbReference>
<proteinExistence type="inferred from homology"/>
<organism evidence="14 15">
    <name type="scientific">Rhynchospora pubera</name>
    <dbReference type="NCBI Taxonomy" id="906938"/>
    <lineage>
        <taxon>Eukaryota</taxon>
        <taxon>Viridiplantae</taxon>
        <taxon>Streptophyta</taxon>
        <taxon>Embryophyta</taxon>
        <taxon>Tracheophyta</taxon>
        <taxon>Spermatophyta</taxon>
        <taxon>Magnoliopsida</taxon>
        <taxon>Liliopsida</taxon>
        <taxon>Poales</taxon>
        <taxon>Cyperaceae</taxon>
        <taxon>Cyperoideae</taxon>
        <taxon>Rhynchosporeae</taxon>
        <taxon>Rhynchospora</taxon>
    </lineage>
</organism>
<dbReference type="InterPro" id="IPR016024">
    <property type="entry name" value="ARM-type_fold"/>
</dbReference>
<evidence type="ECO:0000256" key="4">
    <source>
        <dbReference type="ARBA" id="ARBA00022679"/>
    </source>
</evidence>
<dbReference type="PANTHER" id="PTHR11139:SF71">
    <property type="entry name" value="SERINE_THREONINE-PROTEIN KINASE SMG1"/>
    <property type="match status" value="1"/>
</dbReference>
<dbReference type="InterPro" id="IPR031559">
    <property type="entry name" value="SMG1"/>
</dbReference>
<dbReference type="Gene3D" id="1.10.1070.11">
    <property type="entry name" value="Phosphatidylinositol 3-/4-kinase, catalytic domain"/>
    <property type="match status" value="1"/>
</dbReference>
<dbReference type="SMART" id="SM00146">
    <property type="entry name" value="PI3Kc"/>
    <property type="match status" value="1"/>
</dbReference>
<dbReference type="GO" id="GO:0005634">
    <property type="term" value="C:nucleus"/>
    <property type="evidence" value="ECO:0007669"/>
    <property type="project" value="TreeGrafter"/>
</dbReference>
<keyword evidence="4" id="KW-0808">Transferase</keyword>
<dbReference type="InterPro" id="IPR018936">
    <property type="entry name" value="PI3/4_kinase_CS"/>
</dbReference>
<dbReference type="EC" id="2.7.11.1" evidence="2"/>
<dbReference type="Pfam" id="PF15785">
    <property type="entry name" value="SMG1"/>
    <property type="match status" value="1"/>
</dbReference>
<comment type="catalytic activity">
    <reaction evidence="9">
        <text>L-threonyl-[protein] + ATP = O-phospho-L-threonyl-[protein] + ADP + H(+)</text>
        <dbReference type="Rhea" id="RHEA:46608"/>
        <dbReference type="Rhea" id="RHEA-COMP:11060"/>
        <dbReference type="Rhea" id="RHEA-COMP:11605"/>
        <dbReference type="ChEBI" id="CHEBI:15378"/>
        <dbReference type="ChEBI" id="CHEBI:30013"/>
        <dbReference type="ChEBI" id="CHEBI:30616"/>
        <dbReference type="ChEBI" id="CHEBI:61977"/>
        <dbReference type="ChEBI" id="CHEBI:456216"/>
        <dbReference type="EC" id="2.7.11.1"/>
    </reaction>
</comment>
<evidence type="ECO:0000256" key="6">
    <source>
        <dbReference type="ARBA" id="ARBA00022777"/>
    </source>
</evidence>
<sequence length="3657" mass="403056">MGPLSERNTTPFRFLYRPERRERGTRQTMQNPHQHHHHLRHPRPPHQQQNLHQQLVSLLSAASCVDSTSSPSASRDGSSANDAPRLAALESLQRTIAFPPNSLLLPASAPFLAQGLSPLFSDQSYAVSRAAVVAYGTLCGVLCSPLANQGQPYPAGGGLPDGFVAWALPLLRDTSNPPVVELALEGLRAMLSAGDPAGLDRFIHPIVRACQDVLEDDRTSLALLRRLLGLLSLLSAKFVHSFRPHFADIVDVLLGWAFVPDLSDSDRGLIMDTFFQFQGHWLSSLPFSLGLLSKFLGDMEVLGGPSSTSGARLSALLSCFSTLLGVMASAAVTDARLLDQMVGPLQSITPRLLRCMSTMFGSDVVGQSKWMGESWQCVILMAQILRERFAGFYEMAVDIVSHCLSGAVPSFQLDAVLKSNMRILSVQGTTLLPSSVKAILQFHRPISQLRLHPNNIIVAGAVTTYLFFLQHGSDGVVSQAISCLLEELEVLKEMLEKVYSQFENDSTLSLQTSSDKKREVLYSEEELLSLINFDLKVLLSSINFAATESPPDQRTLDAIKYARATRLASFLLHKFTPLNMPLSGSPELQLNIFRTLRKLSEVELSSNSMVFKTSYKEGVTDLSSPREGRCSDLGKIYLDRYGIFLTKALDSSQPLALKLEALDWIRHIGQLFLTLKEKPSCASEIHDSAKFPSVGLFALLDLTYDLESKVRYEAASSLEALLLSGLVDLSLYPATALVALDKLGDPDSSTRDKFLMVVSIAVPATVHYCNLHHHTTGNVSRKNSSVSMVHLHCMNWRHVLAVKPSARKFHSQQFVTISSYIANRGKLPLSSWVQRTVSSCRARNDVPLSQQDTTTDANVSEELLQDAKMASSLIDRMCPVSTLAAIWWCIHEAARYTIHLRLRTNLGGPAQTFAAFERMLLDVPNLLTSDANKQADTNLIGSTSEVSLLPMRLLLDFVESLKKNIYNAYEGSFLLPGAAKPSIVFFRANKKVCEEWFSRICDPMLNASLALHCKDATFHYCGIRLTDLRNTVLSSFKERTQEGISILRDNTRIGADVLKFLRHAALALCQNHEADALFGLQKWAEASFSPLFSSSVKPFSWISGLAYQAEGRYEMAAAYYSHLLQSEEALGSMDSDGIQFIVSCMIECYTSLSDWKCLENWLTELQTLRSVHAGKPYSGALTTTGKEMNAIHALARFDEEDYTAAWTYLDLTPKSSSELTLDSKIALKRSEQMLIRSMLIDSTERGGSKEGAIEKARLMLHEALSVAPLDGITTEAAAYAAQLHCISAFEEVTKSDDQNKLNRQPASVVGSVSQLFPMDRTHQDCGMWMKVLRVYRFVQPNSLPTLYLSQKLLGLARKQGNFMLAHRMKHYLLNHSLMSSAAQEIQQELLNLSTQYESILLKYAEGNSEEALTQLWLFVSSDLLSGAGSLTSFGSNISANVKAKACLKLSAWLSQESSINFSTGIFSKIIQDFNASCGVVPEAQKLFPANFNCDAIFQELTGIVAKTATRLCPTMGKTWLSYASWCFSLAKNSCSATGPLLSSCSLSSVLEAELSPASHHFTDEEMSKVETIVRNIHPEKVEPVSSLVMQVVSLMQCVAGAPGSEARDSGESLSSLLSSQLRALFCTVTSSVEKDEMLGSAVDELVGIWWALRQRRVSLFGHAANGYFQYLSYSSVKLDSNDGHENFSRGKAKSNTLRAVLKLLHIMLNYGLELNEAFGAGLSTVPVIPWQEIIPQLFARLSSHPEKVVRKQLEGLLMLLGKLSPCSIVYPTLVNINASEGNPTDELQHILDLLVRHYPKLVEDVRLVIDELGMMTVLWEEQWLSTLQDLHSDVMRRINMLKEEAARIAANPTLSITEKGKINTTKYSAMMAPVIVALERRLATTSREPRTPHEAWFRKEYGEQLASAISALKTPPTSSTTLGEVWRQFEAIAASLMTHHRKSSVSMSAVAPNLACVSTSEIPMPGFEKQITTDAPCTVTVASFCEQVIVLSTKTKPKKLVLRGSDGQKYTYLLKGREDLRLDARIMQLLEAINSFLGSFQETRSRSLAIRYYSVTPISGRAGLIQWVENVSSIYSVYKSWQKRTQLAQAQVSGVSNGNNEASVAPVPRPSDMFYGKIIPALKEKGIRKVISRRDWPHDVKRKVFLELMQETPRQLLWQEMWCASEGFRSFNLKIKRFSGSVAAMSMVGHILGLGDRHLDNILMDLCTGDIVHIDYNVCFDKGKRLKIPEIVPFRLTQIMEAALGLSGIEGTFRASCEAVMTALQRNKDLILMLLEVFVWEPLMEWTRGGNTEDEAVLVGEEKKGMDLAVSLSLFSSRLQEIRVPLQEHHDLLIASLPAAESALKSLLDEFVQYEVRSSMYSHAEKERSTLSQQESSANSLLAEAAALSENSRASFELQSRELAQAKSVAADKAQELAIWVDLHAQVLDSLREGSIPAITSQMVDNAEDLSLISAVVASGVPLSVVPEPTKSLCADLDKDISILITELNSGISNATNSLKKYALVLRRVLPSNYITTSPISGWAQILQLSVSNLSADMLSLSKREASELLSKAQGEGGVGFSLGGALVKQRYLELFNKIESHIAEMGRLNLECSELMNSTASNKETQSRERLFAATVKYVQSPGNAGNEEKRAKVLLVLGMAVRGIYLDARSKVLDLSSNPFQVGGLVVGDSGGSPKNGYKPGFQEFEEQIEKCVLVSGFVNQVEEAIGIKLSGADSSEEWASTFQGILNAINHIIEKMSEVAIPELLRRFFSQKSEIMELFSSLSQIRGAVNSAIEKLIEVELERASMAELEQNYFAKAGLIKEQQLVLEEAAARGRDHLSWEEADELASQEESCRAQLEQLHLTWNQKDMRLLSLRNMETNLINSLVSSEQYLSSLLATNTNEGGRSFVSLLASLIEPFSELESLDLLLPSEFGGSLSVLPDVVSSVSFSKMIWALSGLLNNHAFFAWKVGLVGSIFDSCLHEISSTDHNFSIDELYGSLKRKLMALLHEHAQQYLKERVSPSLVHQLDKEIGSLQNMGTSDERSSDHLGAVNRVVSMLEEYCNAHEITRAAQSSISLMKRQVSYLTDALGMAVLEAAQLEWLHNISSPYTFKSMLLSQNIFGNDEAFSLILNLSRKELLDEIQSSISSIVRSVEGLQGFERASLPIEGQLDRAMGWACSGSSSMIPSEFRDHLLKRKNLLGTIGDQASCLVEICTSIIEFEASRDGLFLASDANNSYTEKGRMWQPLLSTYLTQLDTAYHSFTCAEQEWKLTQHNMDTATSTLLSISSQLSMASAKAKTSLADIQETLAAMKARAREAIEALSAFSRVSKGHSALTSESGSLIEEVLAITEGLHDIYSLGKEASTAHSALMTDLSKANSILLPLETSLAADLSDALHENESNNSLGSRSLFVHGKALYQSYNFKVREACQALVPLVPSLTFHATHLHSMLIKLGRTSSLHAGNLHKALEGIGDSQGVRSEELSLSKSVVTLQEADTSSEKEKGEATAEDSSVVCNEKMTLQDEYWISPPIDSYTSSSNSSSPDAVAETIDMESSQVKQDHLSVTIGASVVQQLDVVDKDASSEVRSDAKNNESHANAQPPTTDDQKTVSDSSRPVWGKNEFALSVLKLVERKLQGRDLHGTRSIGISELVEHLVKQATSIDNLCNMYEGWTPWI</sequence>
<feature type="region of interest" description="Disordered" evidence="11">
    <location>
        <begin position="3471"/>
        <end position="3494"/>
    </location>
</feature>
<dbReference type="Gene3D" id="3.30.1010.10">
    <property type="entry name" value="Phosphatidylinositol 3-kinase Catalytic Subunit, Chain A, domain 4"/>
    <property type="match status" value="1"/>
</dbReference>
<dbReference type="EMBL" id="JAMFTS010000005">
    <property type="protein sequence ID" value="KAJ4755769.1"/>
    <property type="molecule type" value="Genomic_DNA"/>
</dbReference>
<evidence type="ECO:0000256" key="5">
    <source>
        <dbReference type="ARBA" id="ARBA00022741"/>
    </source>
</evidence>
<feature type="region of interest" description="Disordered" evidence="11">
    <location>
        <begin position="3561"/>
        <end position="3596"/>
    </location>
</feature>
<dbReference type="SUPFAM" id="SSF56112">
    <property type="entry name" value="Protein kinase-like (PK-like)"/>
    <property type="match status" value="1"/>
</dbReference>
<feature type="region of interest" description="Disordered" evidence="11">
    <location>
        <begin position="1"/>
        <end position="50"/>
    </location>
</feature>
<feature type="compositionally biased region" description="Polar residues" evidence="11">
    <location>
        <begin position="3576"/>
        <end position="3595"/>
    </location>
</feature>
<feature type="compositionally biased region" description="Polar residues" evidence="11">
    <location>
        <begin position="1"/>
        <end position="11"/>
    </location>
</feature>
<keyword evidence="7" id="KW-0067">ATP-binding</keyword>
<dbReference type="PROSITE" id="PS51190">
    <property type="entry name" value="FATC"/>
    <property type="match status" value="1"/>
</dbReference>
<dbReference type="SUPFAM" id="SSF48371">
    <property type="entry name" value="ARM repeat"/>
    <property type="match status" value="1"/>
</dbReference>
<evidence type="ECO:0000313" key="15">
    <source>
        <dbReference type="Proteomes" id="UP001140206"/>
    </source>
</evidence>
<dbReference type="InterPro" id="IPR000403">
    <property type="entry name" value="PI3/4_kinase_cat_dom"/>
</dbReference>
<evidence type="ECO:0000256" key="7">
    <source>
        <dbReference type="ARBA" id="ARBA00022840"/>
    </source>
</evidence>
<name>A0AAV8CLU8_9POAL</name>
<keyword evidence="15" id="KW-1185">Reference proteome</keyword>
<evidence type="ECO:0000256" key="1">
    <source>
        <dbReference type="ARBA" id="ARBA00011031"/>
    </source>
</evidence>
<accession>A0AAV8CLU8</accession>
<gene>
    <name evidence="14" type="ORF">LUZ62_090174</name>
</gene>
<evidence type="ECO:0000256" key="8">
    <source>
        <dbReference type="ARBA" id="ARBA00023161"/>
    </source>
</evidence>
<dbReference type="Pfam" id="PF00454">
    <property type="entry name" value="PI3_PI4_kinase"/>
    <property type="match status" value="1"/>
</dbReference>
<feature type="compositionally biased region" description="Basic and acidic residues" evidence="11">
    <location>
        <begin position="16"/>
        <end position="25"/>
    </location>
</feature>
<dbReference type="SMART" id="SM01343">
    <property type="entry name" value="FATC"/>
    <property type="match status" value="1"/>
</dbReference>
<dbReference type="PROSITE" id="PS50290">
    <property type="entry name" value="PI3_4_KINASE_3"/>
    <property type="match status" value="1"/>
</dbReference>
<feature type="compositionally biased region" description="Basic residues" evidence="11">
    <location>
        <begin position="33"/>
        <end position="44"/>
    </location>
</feature>
<dbReference type="InterPro" id="IPR036940">
    <property type="entry name" value="PI3/4_kinase_cat_sf"/>
</dbReference>
<feature type="compositionally biased region" description="Low complexity" evidence="11">
    <location>
        <begin position="3514"/>
        <end position="3525"/>
    </location>
</feature>
<evidence type="ECO:0000256" key="2">
    <source>
        <dbReference type="ARBA" id="ARBA00012513"/>
    </source>
</evidence>
<comment type="similarity">
    <text evidence="1">Belongs to the PI3/PI4-kinase family.</text>
</comment>
<evidence type="ECO:0000259" key="12">
    <source>
        <dbReference type="PROSITE" id="PS50290"/>
    </source>
</evidence>
<evidence type="ECO:0000256" key="3">
    <source>
        <dbReference type="ARBA" id="ARBA00022527"/>
    </source>
</evidence>
<dbReference type="FunFam" id="1.10.1070.11:FF:000023">
    <property type="entry name" value="serine/threonine-protein kinase SMG1 isoform X1"/>
    <property type="match status" value="1"/>
</dbReference>
<comment type="catalytic activity">
    <reaction evidence="10">
        <text>L-seryl-[protein] + ATP = O-phospho-L-seryl-[protein] + ADP + H(+)</text>
        <dbReference type="Rhea" id="RHEA:17989"/>
        <dbReference type="Rhea" id="RHEA-COMP:9863"/>
        <dbReference type="Rhea" id="RHEA-COMP:11604"/>
        <dbReference type="ChEBI" id="CHEBI:15378"/>
        <dbReference type="ChEBI" id="CHEBI:29999"/>
        <dbReference type="ChEBI" id="CHEBI:30616"/>
        <dbReference type="ChEBI" id="CHEBI:83421"/>
        <dbReference type="ChEBI" id="CHEBI:456216"/>
        <dbReference type="EC" id="2.7.11.1"/>
    </reaction>
</comment>
<dbReference type="InterPro" id="IPR050517">
    <property type="entry name" value="DDR_Repair_Kinase"/>
</dbReference>
<dbReference type="Pfam" id="PF02260">
    <property type="entry name" value="FATC"/>
    <property type="match status" value="1"/>
</dbReference>
<feature type="region of interest" description="Disordered" evidence="11">
    <location>
        <begin position="3514"/>
        <end position="3536"/>
    </location>
</feature>
<evidence type="ECO:0000256" key="11">
    <source>
        <dbReference type="SAM" id="MobiDB-lite"/>
    </source>
</evidence>
<comment type="caution">
    <text evidence="14">The sequence shown here is derived from an EMBL/GenBank/DDBJ whole genome shotgun (WGS) entry which is preliminary data.</text>
</comment>
<dbReference type="GO" id="GO:0005524">
    <property type="term" value="F:ATP binding"/>
    <property type="evidence" value="ECO:0007669"/>
    <property type="project" value="UniProtKB-KW"/>
</dbReference>
<dbReference type="Proteomes" id="UP001140206">
    <property type="component" value="Chromosome 5"/>
</dbReference>
<keyword evidence="6 14" id="KW-0418">Kinase</keyword>
<dbReference type="SMART" id="SM01345">
    <property type="entry name" value="Rapamycin_bind"/>
    <property type="match status" value="1"/>
</dbReference>
<dbReference type="InterPro" id="IPR011009">
    <property type="entry name" value="Kinase-like_dom_sf"/>
</dbReference>
<dbReference type="PANTHER" id="PTHR11139">
    <property type="entry name" value="ATAXIA TELANGIECTASIA MUTATED ATM -RELATED"/>
    <property type="match status" value="1"/>
</dbReference>
<evidence type="ECO:0000313" key="14">
    <source>
        <dbReference type="EMBL" id="KAJ4755769.1"/>
    </source>
</evidence>
<dbReference type="FunFam" id="3.30.1010.10:FF:000029">
    <property type="entry name" value="Serine/threonine-protein kinase SMG1"/>
    <property type="match status" value="1"/>
</dbReference>
<protein>
    <recommendedName>
        <fullName evidence="2">non-specific serine/threonine protein kinase</fullName>
        <ecNumber evidence="2">2.7.11.1</ecNumber>
    </recommendedName>
</protein>